<dbReference type="SMART" id="SM00208">
    <property type="entry name" value="TNFR"/>
    <property type="match status" value="1"/>
</dbReference>
<dbReference type="Gene3D" id="2.10.50.10">
    <property type="entry name" value="Tumor Necrosis Factor Receptor, subunit A, domain 2"/>
    <property type="match status" value="1"/>
</dbReference>
<dbReference type="AlphaFoldDB" id="A0A9Q0YGP3"/>
<comment type="caution">
    <text evidence="1">Lacks conserved residue(s) required for the propagation of feature annotation.</text>
</comment>
<proteinExistence type="predicted"/>
<evidence type="ECO:0000313" key="5">
    <source>
        <dbReference type="Proteomes" id="UP001152320"/>
    </source>
</evidence>
<organism evidence="4 5">
    <name type="scientific">Holothuria leucospilota</name>
    <name type="common">Black long sea cucumber</name>
    <name type="synonym">Mertensiothuria leucospilota</name>
    <dbReference type="NCBI Taxonomy" id="206669"/>
    <lineage>
        <taxon>Eukaryota</taxon>
        <taxon>Metazoa</taxon>
        <taxon>Echinodermata</taxon>
        <taxon>Eleutherozoa</taxon>
        <taxon>Echinozoa</taxon>
        <taxon>Holothuroidea</taxon>
        <taxon>Aspidochirotacea</taxon>
        <taxon>Aspidochirotida</taxon>
        <taxon>Holothuriidae</taxon>
        <taxon>Holothuria</taxon>
    </lineage>
</organism>
<sequence>MILIVSLFDIPPNIAVYFIQDHCVFKHLQTKEINMIAGICFKLIPVLFVSLIISPYTRAQEHEEQYGAVCNITENEACFSNDTFSACSPGFHKNNIYTLCDNDRSCCPCPTDTYQPWWNECNSCILCTDCSEMNKETLHYCNITHNSVCGKELYSTVFPAVTVHTPQSTTVPTQTTTPGEEISITESPEPPDDEPKDPVYKCPSTLIKDIITHVVCILVPLIIFLRYPDVARNIHDRIKSIFSSVVACLTSSNNNQKAGTSDYDLVGRGQ</sequence>
<feature type="domain" description="TNFR-Cys" evidence="3">
    <location>
        <begin position="108"/>
        <end position="149"/>
    </location>
</feature>
<reference evidence="4" key="1">
    <citation type="submission" date="2021-10" db="EMBL/GenBank/DDBJ databases">
        <title>Tropical sea cucumber genome reveals ecological adaptation and Cuvierian tubules defense mechanism.</title>
        <authorList>
            <person name="Chen T."/>
        </authorList>
    </citation>
    <scope>NUCLEOTIDE SEQUENCE</scope>
    <source>
        <strain evidence="4">Nanhai2018</strain>
        <tissue evidence="4">Muscle</tissue>
    </source>
</reference>
<dbReference type="InterPro" id="IPR001368">
    <property type="entry name" value="TNFR/NGFR_Cys_rich_reg"/>
</dbReference>
<dbReference type="CDD" id="cd00185">
    <property type="entry name" value="TNFRSF"/>
    <property type="match status" value="1"/>
</dbReference>
<dbReference type="Proteomes" id="UP001152320">
    <property type="component" value="Chromosome 21"/>
</dbReference>
<keyword evidence="1" id="KW-1015">Disulfide bond</keyword>
<dbReference type="OrthoDB" id="10645917at2759"/>
<feature type="compositionally biased region" description="Low complexity" evidence="2">
    <location>
        <begin position="167"/>
        <end position="187"/>
    </location>
</feature>
<keyword evidence="5" id="KW-1185">Reference proteome</keyword>
<evidence type="ECO:0000256" key="1">
    <source>
        <dbReference type="PROSITE-ProRule" id="PRU00206"/>
    </source>
</evidence>
<dbReference type="EMBL" id="JAIZAY010000021">
    <property type="protein sequence ID" value="KAJ8022165.1"/>
    <property type="molecule type" value="Genomic_DNA"/>
</dbReference>
<evidence type="ECO:0000256" key="2">
    <source>
        <dbReference type="SAM" id="MobiDB-lite"/>
    </source>
</evidence>
<evidence type="ECO:0000313" key="4">
    <source>
        <dbReference type="EMBL" id="KAJ8022165.1"/>
    </source>
</evidence>
<accession>A0A9Q0YGP3</accession>
<feature type="disulfide bond" evidence="1">
    <location>
        <begin position="109"/>
        <end position="124"/>
    </location>
</feature>
<gene>
    <name evidence="4" type="ORF">HOLleu_39577</name>
</gene>
<feature type="region of interest" description="Disordered" evidence="2">
    <location>
        <begin position="167"/>
        <end position="196"/>
    </location>
</feature>
<protein>
    <recommendedName>
        <fullName evidence="3">TNFR-Cys domain-containing protein</fullName>
    </recommendedName>
</protein>
<name>A0A9Q0YGP3_HOLLE</name>
<feature type="repeat" description="TNFR-Cys" evidence="1">
    <location>
        <begin position="108"/>
        <end position="149"/>
    </location>
</feature>
<dbReference type="PROSITE" id="PS50050">
    <property type="entry name" value="TNFR_NGFR_2"/>
    <property type="match status" value="1"/>
</dbReference>
<comment type="caution">
    <text evidence="4">The sequence shown here is derived from an EMBL/GenBank/DDBJ whole genome shotgun (WGS) entry which is preliminary data.</text>
</comment>
<evidence type="ECO:0000259" key="3">
    <source>
        <dbReference type="PROSITE" id="PS50050"/>
    </source>
</evidence>